<sequence>MRRLDPKMEDFQHDRSSPAKSVSGNRCSPGYGNSFLQTSKSKQDPQPALTEAAQQESYEPNGHSTQTVPQQKSVLQKEEAATDADNRYQLSSPSLLQPQDPYAKYRLGDYRLKLDPAFDPQFQAMVTQRMYQLLDPVALRPLLQQVPFMLPPTPGNIFSIPPVPAQPPLVPRGAGPDIPKTASASDLLDAVLKIPSIDQAVTTLRDRALITVSRDWRQLSTPAKIGVVSAGVLIVAPTLAGIISDPAARSMALDQLNGKVIPVPGVNWLSVETNLKDNNLIFGLHVDVGRLLPPILGFGPSSPAAIGKF</sequence>
<dbReference type="AlphaFoldDB" id="A0A6C0GR01"/>
<feature type="compositionally biased region" description="Basic and acidic residues" evidence="1">
    <location>
        <begin position="1"/>
        <end position="17"/>
    </location>
</feature>
<dbReference type="KEGG" id="rhoz:GXP67_29530"/>
<feature type="compositionally biased region" description="Basic and acidic residues" evidence="1">
    <location>
        <begin position="75"/>
        <end position="86"/>
    </location>
</feature>
<evidence type="ECO:0000313" key="3">
    <source>
        <dbReference type="Proteomes" id="UP000480178"/>
    </source>
</evidence>
<keyword evidence="3" id="KW-1185">Reference proteome</keyword>
<reference evidence="2 3" key="1">
    <citation type="submission" date="2020-01" db="EMBL/GenBank/DDBJ databases">
        <authorList>
            <person name="Kim M.K."/>
        </authorList>
    </citation>
    <scope>NUCLEOTIDE SEQUENCE [LARGE SCALE GENOMIC DNA]</scope>
    <source>
        <strain evidence="2 3">172606-1</strain>
    </source>
</reference>
<name>A0A6C0GR01_9BACT</name>
<dbReference type="Proteomes" id="UP000480178">
    <property type="component" value="Chromosome"/>
</dbReference>
<feature type="compositionally biased region" description="Polar residues" evidence="1">
    <location>
        <begin position="52"/>
        <end position="74"/>
    </location>
</feature>
<gene>
    <name evidence="2" type="ORF">GXP67_29530</name>
</gene>
<dbReference type="EMBL" id="CP048222">
    <property type="protein sequence ID" value="QHT70498.1"/>
    <property type="molecule type" value="Genomic_DNA"/>
</dbReference>
<dbReference type="RefSeq" id="WP_162446475.1">
    <property type="nucleotide sequence ID" value="NZ_CP048222.1"/>
</dbReference>
<protein>
    <submittedName>
        <fullName evidence="2">Uncharacterized protein</fullName>
    </submittedName>
</protein>
<organism evidence="2 3">
    <name type="scientific">Rhodocytophaga rosea</name>
    <dbReference type="NCBI Taxonomy" id="2704465"/>
    <lineage>
        <taxon>Bacteria</taxon>
        <taxon>Pseudomonadati</taxon>
        <taxon>Bacteroidota</taxon>
        <taxon>Cytophagia</taxon>
        <taxon>Cytophagales</taxon>
        <taxon>Rhodocytophagaceae</taxon>
        <taxon>Rhodocytophaga</taxon>
    </lineage>
</organism>
<accession>A0A6C0GR01</accession>
<feature type="region of interest" description="Disordered" evidence="1">
    <location>
        <begin position="1"/>
        <end position="96"/>
    </location>
</feature>
<evidence type="ECO:0000256" key="1">
    <source>
        <dbReference type="SAM" id="MobiDB-lite"/>
    </source>
</evidence>
<proteinExistence type="predicted"/>
<evidence type="ECO:0000313" key="2">
    <source>
        <dbReference type="EMBL" id="QHT70498.1"/>
    </source>
</evidence>